<dbReference type="InterPro" id="IPR000914">
    <property type="entry name" value="SBP_5_dom"/>
</dbReference>
<dbReference type="NCBIfam" id="TIGR04028">
    <property type="entry name" value="SBP_KPN_01854"/>
    <property type="match status" value="1"/>
</dbReference>
<reference evidence="5" key="1">
    <citation type="journal article" date="2019" name="Int. J. Syst. Evol. Microbiol.">
        <title>The Global Catalogue of Microorganisms (GCM) 10K type strain sequencing project: providing services to taxonomists for standard genome sequencing and annotation.</title>
        <authorList>
            <consortium name="The Broad Institute Genomics Platform"/>
            <consortium name="The Broad Institute Genome Sequencing Center for Infectious Disease"/>
            <person name="Wu L."/>
            <person name="Ma J."/>
        </authorList>
    </citation>
    <scope>NUCLEOTIDE SEQUENCE [LARGE SCALE GENOMIC DNA]</scope>
    <source>
        <strain evidence="5">JCM 14546</strain>
    </source>
</reference>
<dbReference type="Proteomes" id="UP001500755">
    <property type="component" value="Unassembled WGS sequence"/>
</dbReference>
<dbReference type="CDD" id="cd08492">
    <property type="entry name" value="PBP2_NikA_DppA_OppA_like_15"/>
    <property type="match status" value="1"/>
</dbReference>
<evidence type="ECO:0000259" key="3">
    <source>
        <dbReference type="Pfam" id="PF00496"/>
    </source>
</evidence>
<dbReference type="PIRSF" id="PIRSF002741">
    <property type="entry name" value="MppA"/>
    <property type="match status" value="1"/>
</dbReference>
<dbReference type="SUPFAM" id="SSF53850">
    <property type="entry name" value="Periplasmic binding protein-like II"/>
    <property type="match status" value="1"/>
</dbReference>
<organism evidence="4 5">
    <name type="scientific">Brevibacterium samyangense</name>
    <dbReference type="NCBI Taxonomy" id="366888"/>
    <lineage>
        <taxon>Bacteria</taxon>
        <taxon>Bacillati</taxon>
        <taxon>Actinomycetota</taxon>
        <taxon>Actinomycetes</taxon>
        <taxon>Micrococcales</taxon>
        <taxon>Brevibacteriaceae</taxon>
        <taxon>Brevibacterium</taxon>
    </lineage>
</organism>
<accession>A0ABP5EJK8</accession>
<name>A0ABP5EJK8_9MICO</name>
<dbReference type="Gene3D" id="3.40.190.10">
    <property type="entry name" value="Periplasmic binding protein-like II"/>
    <property type="match status" value="1"/>
</dbReference>
<keyword evidence="5" id="KW-1185">Reference proteome</keyword>
<dbReference type="PANTHER" id="PTHR30290:SF38">
    <property type="entry name" value="D,D-DIPEPTIDE-BINDING PERIPLASMIC PROTEIN DDPA-RELATED"/>
    <property type="match status" value="1"/>
</dbReference>
<feature type="domain" description="Solute-binding protein family 5" evidence="3">
    <location>
        <begin position="110"/>
        <end position="487"/>
    </location>
</feature>
<evidence type="ECO:0000256" key="1">
    <source>
        <dbReference type="ARBA" id="ARBA00022729"/>
    </source>
</evidence>
<sequence>MTAHRAHHPGLPQHRDRTPRPAPTAYDVTRRGVLGLGATMAGLFTLAACTPADTEVIDTAAGPVTGGVLTYFEPQTWTMLYPPGVGFYPNGGIMNNISDRLLWQDPETLELYPWIAEDLPEINDEATEFTFRIRQGVTYSDGSVLDAANVAKNFDLYGKGDPARALTVSEQIANYDRAEVLDDYTVRFHFTAPSLGFVQAVSTMNQGLLANSTLDLDSEGFGPGSATKIITSGPFHITDEEIGTKLSVRVREDYDWAPPHLEHQGRAYLDGIDYLVNGEYSVRVGALVSDQVEGLRDLQAPDEKRIEESGLQVFAKATNGINNGMSFRFRHRFLQDIRVRKALIRAIDRQEIVDKLFTPNFPLAKGIIGSNAWGYVDLAEYFVYDPEEAERLLDEAGWTRPAGSNALRTKDGQTLRIGVNIALPQPRSREVQTVVQQHLRRVGIDWIINEGDQSQQTINSLDIDKVNVYHSMVARADYDNVRSNWHSVNRNAFLNAETDTGTDIAPPDPEVDRLLDFMASRPTDEERNEAAIEFQRYLAENAYVLPLFEEPQVFAFRRSVQGFETEPVGRPAFYSTWLAGENA</sequence>
<gene>
    <name evidence="4" type="ORF">GCM10009755_00810</name>
</gene>
<feature type="region of interest" description="Disordered" evidence="2">
    <location>
        <begin position="1"/>
        <end position="26"/>
    </location>
</feature>
<keyword evidence="1" id="KW-0732">Signal</keyword>
<dbReference type="RefSeq" id="WP_344305920.1">
    <property type="nucleotide sequence ID" value="NZ_BAAANO010000002.1"/>
</dbReference>
<dbReference type="PANTHER" id="PTHR30290">
    <property type="entry name" value="PERIPLASMIC BINDING COMPONENT OF ABC TRANSPORTER"/>
    <property type="match status" value="1"/>
</dbReference>
<protein>
    <submittedName>
        <fullName evidence="4">TIGR04028 family ABC transporter substrate-binding protein</fullName>
    </submittedName>
</protein>
<proteinExistence type="predicted"/>
<dbReference type="Pfam" id="PF00496">
    <property type="entry name" value="SBP_bac_5"/>
    <property type="match status" value="1"/>
</dbReference>
<evidence type="ECO:0000313" key="4">
    <source>
        <dbReference type="EMBL" id="GAA1997574.1"/>
    </source>
</evidence>
<dbReference type="InterPro" id="IPR030678">
    <property type="entry name" value="Peptide/Ni-bd"/>
</dbReference>
<dbReference type="InterPro" id="IPR023920">
    <property type="entry name" value="ABC_transptr_sub-bd_KPN01854"/>
</dbReference>
<dbReference type="Gene3D" id="3.10.105.10">
    <property type="entry name" value="Dipeptide-binding Protein, Domain 3"/>
    <property type="match status" value="1"/>
</dbReference>
<comment type="caution">
    <text evidence="4">The sequence shown here is derived from an EMBL/GenBank/DDBJ whole genome shotgun (WGS) entry which is preliminary data.</text>
</comment>
<evidence type="ECO:0000313" key="5">
    <source>
        <dbReference type="Proteomes" id="UP001500755"/>
    </source>
</evidence>
<dbReference type="InterPro" id="IPR039424">
    <property type="entry name" value="SBP_5"/>
</dbReference>
<evidence type="ECO:0000256" key="2">
    <source>
        <dbReference type="SAM" id="MobiDB-lite"/>
    </source>
</evidence>
<dbReference type="EMBL" id="BAAANO010000002">
    <property type="protein sequence ID" value="GAA1997574.1"/>
    <property type="molecule type" value="Genomic_DNA"/>
</dbReference>